<dbReference type="AlphaFoldDB" id="B8IQK1"/>
<dbReference type="RefSeq" id="WP_015932115.1">
    <property type="nucleotide sequence ID" value="NC_011894.1"/>
</dbReference>
<protein>
    <submittedName>
        <fullName evidence="1">Uncharacterized protein</fullName>
    </submittedName>
</protein>
<proteinExistence type="predicted"/>
<gene>
    <name evidence="1" type="ordered locus">Mnod_5674</name>
</gene>
<dbReference type="Proteomes" id="UP000008207">
    <property type="component" value="Chromosome"/>
</dbReference>
<dbReference type="KEGG" id="mno:Mnod_5674"/>
<evidence type="ECO:0000313" key="2">
    <source>
        <dbReference type="Proteomes" id="UP000008207"/>
    </source>
</evidence>
<organism evidence="1 2">
    <name type="scientific">Methylobacterium nodulans (strain LMG 21967 / CNCM I-2342 / ORS 2060)</name>
    <dbReference type="NCBI Taxonomy" id="460265"/>
    <lineage>
        <taxon>Bacteria</taxon>
        <taxon>Pseudomonadati</taxon>
        <taxon>Pseudomonadota</taxon>
        <taxon>Alphaproteobacteria</taxon>
        <taxon>Hyphomicrobiales</taxon>
        <taxon>Methylobacteriaceae</taxon>
        <taxon>Methylobacterium</taxon>
    </lineage>
</organism>
<reference evidence="1 2" key="1">
    <citation type="submission" date="2009-01" db="EMBL/GenBank/DDBJ databases">
        <title>Complete sequence of chromosome of Methylobacterium nodulans ORS 2060.</title>
        <authorList>
            <consortium name="US DOE Joint Genome Institute"/>
            <person name="Lucas S."/>
            <person name="Copeland A."/>
            <person name="Lapidus A."/>
            <person name="Glavina del Rio T."/>
            <person name="Dalin E."/>
            <person name="Tice H."/>
            <person name="Bruce D."/>
            <person name="Goodwin L."/>
            <person name="Pitluck S."/>
            <person name="Sims D."/>
            <person name="Brettin T."/>
            <person name="Detter J.C."/>
            <person name="Han C."/>
            <person name="Larimer F."/>
            <person name="Land M."/>
            <person name="Hauser L."/>
            <person name="Kyrpides N."/>
            <person name="Ivanova N."/>
            <person name="Marx C.J."/>
            <person name="Richardson P."/>
        </authorList>
    </citation>
    <scope>NUCLEOTIDE SEQUENCE [LARGE SCALE GENOMIC DNA]</scope>
    <source>
        <strain evidence="2">LMG 21967 / CNCM I-2342 / ORS 2060</strain>
    </source>
</reference>
<sequence>MKHPTFDQVQRQVEEMIADWSHQAAELRRSAEELLRDEVTAARKIIRAIRCNLTPARGSRTRGSGH</sequence>
<evidence type="ECO:0000313" key="1">
    <source>
        <dbReference type="EMBL" id="ACL60513.1"/>
    </source>
</evidence>
<dbReference type="EMBL" id="CP001349">
    <property type="protein sequence ID" value="ACL60513.1"/>
    <property type="molecule type" value="Genomic_DNA"/>
</dbReference>
<keyword evidence="2" id="KW-1185">Reference proteome</keyword>
<accession>B8IQK1</accession>
<dbReference type="HOGENOM" id="CLU_2826188_0_0_5"/>
<name>B8IQK1_METNO</name>